<accession>A0ABP9NCY2</accession>
<keyword evidence="2" id="KW-1185">Reference proteome</keyword>
<dbReference type="EMBL" id="BAABHY010000006">
    <property type="protein sequence ID" value="GAA5113382.1"/>
    <property type="molecule type" value="Genomic_DNA"/>
</dbReference>
<gene>
    <name evidence="1" type="ORF">GCM10023211_21410</name>
</gene>
<sequence>MLSACTVDHTPSKEVIIIENSCPKVELCTIQNNELSDNQSLLDEISILKKAWFFCADQVDMIIQCQEQQYEKARTDP</sequence>
<organism evidence="1 2">
    <name type="scientific">Orbus sasakiae</name>
    <dbReference type="NCBI Taxonomy" id="1078475"/>
    <lineage>
        <taxon>Bacteria</taxon>
        <taxon>Pseudomonadati</taxon>
        <taxon>Pseudomonadota</taxon>
        <taxon>Gammaproteobacteria</taxon>
        <taxon>Orbales</taxon>
        <taxon>Orbaceae</taxon>
        <taxon>Orbus</taxon>
    </lineage>
</organism>
<evidence type="ECO:0000313" key="1">
    <source>
        <dbReference type="EMBL" id="GAA5113382.1"/>
    </source>
</evidence>
<dbReference type="Pfam" id="PF23793">
    <property type="entry name" value="LysC"/>
    <property type="match status" value="1"/>
</dbReference>
<protein>
    <submittedName>
        <fullName evidence="1">Uncharacterized protein</fullName>
    </submittedName>
</protein>
<dbReference type="InterPro" id="IPR058979">
    <property type="entry name" value="LysC-like"/>
</dbReference>
<dbReference type="NCBIfam" id="NF038368">
    <property type="entry name" value="P2_Rz1"/>
    <property type="match status" value="1"/>
</dbReference>
<dbReference type="InterPro" id="IPR047737">
    <property type="entry name" value="LysC"/>
</dbReference>
<dbReference type="RefSeq" id="WP_425571943.1">
    <property type="nucleotide sequence ID" value="NZ_BAABHY010000006.1"/>
</dbReference>
<evidence type="ECO:0000313" key="2">
    <source>
        <dbReference type="Proteomes" id="UP001500171"/>
    </source>
</evidence>
<dbReference type="Proteomes" id="UP001500171">
    <property type="component" value="Unassembled WGS sequence"/>
</dbReference>
<proteinExistence type="predicted"/>
<comment type="caution">
    <text evidence="1">The sequence shown here is derived from an EMBL/GenBank/DDBJ whole genome shotgun (WGS) entry which is preliminary data.</text>
</comment>
<name>A0ABP9NCY2_9GAMM</name>
<reference evidence="2" key="1">
    <citation type="journal article" date="2019" name="Int. J. Syst. Evol. Microbiol.">
        <title>The Global Catalogue of Microorganisms (GCM) 10K type strain sequencing project: providing services to taxonomists for standard genome sequencing and annotation.</title>
        <authorList>
            <consortium name="The Broad Institute Genomics Platform"/>
            <consortium name="The Broad Institute Genome Sequencing Center for Infectious Disease"/>
            <person name="Wu L."/>
            <person name="Ma J."/>
        </authorList>
    </citation>
    <scope>NUCLEOTIDE SEQUENCE [LARGE SCALE GENOMIC DNA]</scope>
    <source>
        <strain evidence="2">JCM 18050</strain>
    </source>
</reference>